<dbReference type="GO" id="GO:0015628">
    <property type="term" value="P:protein secretion by the type II secretion system"/>
    <property type="evidence" value="ECO:0007669"/>
    <property type="project" value="InterPro"/>
</dbReference>
<dbReference type="InterPro" id="IPR045584">
    <property type="entry name" value="Pilin-like"/>
</dbReference>
<keyword evidence="3" id="KW-1003">Cell membrane</keyword>
<evidence type="ECO:0000256" key="4">
    <source>
        <dbReference type="ARBA" id="ARBA00022481"/>
    </source>
</evidence>
<dbReference type="InterPro" id="IPR022346">
    <property type="entry name" value="T2SS_GspH"/>
</dbReference>
<evidence type="ECO:0000313" key="14">
    <source>
        <dbReference type="Proteomes" id="UP000191980"/>
    </source>
</evidence>
<dbReference type="RefSeq" id="WP_080521315.1">
    <property type="nucleotide sequence ID" value="NZ_LPUF01000001.1"/>
</dbReference>
<dbReference type="PROSITE" id="PS00409">
    <property type="entry name" value="PROKAR_NTER_METHYL"/>
    <property type="match status" value="1"/>
</dbReference>
<evidence type="ECO:0000256" key="11">
    <source>
        <dbReference type="SAM" id="Phobius"/>
    </source>
</evidence>
<feature type="transmembrane region" description="Helical" evidence="11">
    <location>
        <begin position="12"/>
        <end position="33"/>
    </location>
</feature>
<feature type="domain" description="General secretion pathway GspH" evidence="12">
    <location>
        <begin position="48"/>
        <end position="144"/>
    </location>
</feature>
<dbReference type="Pfam" id="PF12019">
    <property type="entry name" value="GspH"/>
    <property type="match status" value="1"/>
</dbReference>
<reference evidence="13 14" key="1">
    <citation type="submission" date="2015-12" db="EMBL/GenBank/DDBJ databases">
        <authorList>
            <person name="Shamseldin A."/>
            <person name="Moawad H."/>
            <person name="Abd El-Rahim W.M."/>
            <person name="Sadowsky M.J."/>
        </authorList>
    </citation>
    <scope>NUCLEOTIDE SEQUENCE [LARGE SCALE GENOMIC DNA]</scope>
    <source>
        <strain evidence="13 14">WF1</strain>
    </source>
</reference>
<evidence type="ECO:0000259" key="12">
    <source>
        <dbReference type="Pfam" id="PF12019"/>
    </source>
</evidence>
<sequence length="153" mass="16838">MGINKKTYQSRGFTLIELLLVIVIIAMAVAVAAPNIGSGNQTASLNATAREMASALRFARGHALTHRKESVLLVNLEENSYQLTDRSKVFKITKDITVILDIAQSQIIDENHGGIRFFPDGSSTGGRISLELGENKRQIDVNWLTGQVEIDDW</sequence>
<proteinExistence type="inferred from homology"/>
<gene>
    <name evidence="13" type="ORF">AU255_01935</name>
</gene>
<dbReference type="GO" id="GO:0015627">
    <property type="term" value="C:type II protein secretion system complex"/>
    <property type="evidence" value="ECO:0007669"/>
    <property type="project" value="InterPro"/>
</dbReference>
<keyword evidence="4" id="KW-0488">Methylation</keyword>
<dbReference type="SUPFAM" id="SSF54523">
    <property type="entry name" value="Pili subunits"/>
    <property type="match status" value="1"/>
</dbReference>
<comment type="similarity">
    <text evidence="9">Belongs to the GSP H family.</text>
</comment>
<dbReference type="AlphaFoldDB" id="A0A1V8M546"/>
<dbReference type="GO" id="GO:0005886">
    <property type="term" value="C:plasma membrane"/>
    <property type="evidence" value="ECO:0007669"/>
    <property type="project" value="UniProtKB-SubCell"/>
</dbReference>
<evidence type="ECO:0000256" key="7">
    <source>
        <dbReference type="ARBA" id="ARBA00022989"/>
    </source>
</evidence>
<keyword evidence="14" id="KW-1185">Reference proteome</keyword>
<dbReference type="Pfam" id="PF07963">
    <property type="entry name" value="N_methyl"/>
    <property type="match status" value="1"/>
</dbReference>
<evidence type="ECO:0000256" key="8">
    <source>
        <dbReference type="ARBA" id="ARBA00023136"/>
    </source>
</evidence>
<evidence type="ECO:0000256" key="10">
    <source>
        <dbReference type="ARBA" id="ARBA00030775"/>
    </source>
</evidence>
<dbReference type="NCBIfam" id="TIGR02532">
    <property type="entry name" value="IV_pilin_GFxxxE"/>
    <property type="match status" value="1"/>
</dbReference>
<accession>A0A1V8M546</accession>
<dbReference type="STRING" id="1420851.AU255_01935"/>
<dbReference type="Gene3D" id="3.30.700.10">
    <property type="entry name" value="Glycoprotein, Type 4 Pilin"/>
    <property type="match status" value="1"/>
</dbReference>
<dbReference type="InterPro" id="IPR012902">
    <property type="entry name" value="N_methyl_site"/>
</dbReference>
<evidence type="ECO:0000256" key="9">
    <source>
        <dbReference type="ARBA" id="ARBA00025772"/>
    </source>
</evidence>
<evidence type="ECO:0000256" key="5">
    <source>
        <dbReference type="ARBA" id="ARBA00022519"/>
    </source>
</evidence>
<evidence type="ECO:0000256" key="6">
    <source>
        <dbReference type="ARBA" id="ARBA00022692"/>
    </source>
</evidence>
<evidence type="ECO:0000256" key="3">
    <source>
        <dbReference type="ARBA" id="ARBA00022475"/>
    </source>
</evidence>
<keyword evidence="8 11" id="KW-0472">Membrane</keyword>
<dbReference type="Proteomes" id="UP000191980">
    <property type="component" value="Unassembled WGS sequence"/>
</dbReference>
<comment type="caution">
    <text evidence="13">The sequence shown here is derived from an EMBL/GenBank/DDBJ whole genome shotgun (WGS) entry which is preliminary data.</text>
</comment>
<keyword evidence="6 11" id="KW-0812">Transmembrane</keyword>
<organism evidence="13 14">
    <name type="scientific">Methyloprofundus sedimenti</name>
    <dbReference type="NCBI Taxonomy" id="1420851"/>
    <lineage>
        <taxon>Bacteria</taxon>
        <taxon>Pseudomonadati</taxon>
        <taxon>Pseudomonadota</taxon>
        <taxon>Gammaproteobacteria</taxon>
        <taxon>Methylococcales</taxon>
        <taxon>Methylococcaceae</taxon>
        <taxon>Methyloprofundus</taxon>
    </lineage>
</organism>
<keyword evidence="7 11" id="KW-1133">Transmembrane helix</keyword>
<evidence type="ECO:0000313" key="13">
    <source>
        <dbReference type="EMBL" id="OQK16690.1"/>
    </source>
</evidence>
<evidence type="ECO:0000256" key="1">
    <source>
        <dbReference type="ARBA" id="ARBA00004377"/>
    </source>
</evidence>
<protein>
    <recommendedName>
        <fullName evidence="2">Type II secretion system protein H</fullName>
    </recommendedName>
    <alternativeName>
        <fullName evidence="10">General secretion pathway protein H</fullName>
    </alternativeName>
</protein>
<evidence type="ECO:0000256" key="2">
    <source>
        <dbReference type="ARBA" id="ARBA00021549"/>
    </source>
</evidence>
<name>A0A1V8M546_9GAMM</name>
<keyword evidence="5" id="KW-0997">Cell inner membrane</keyword>
<dbReference type="EMBL" id="LPUF01000001">
    <property type="protein sequence ID" value="OQK16690.1"/>
    <property type="molecule type" value="Genomic_DNA"/>
</dbReference>
<comment type="subcellular location">
    <subcellularLocation>
        <location evidence="1">Cell inner membrane</location>
        <topology evidence="1">Single-pass membrane protein</topology>
    </subcellularLocation>
</comment>